<dbReference type="Proteomes" id="UP000692954">
    <property type="component" value="Unassembled WGS sequence"/>
</dbReference>
<keyword evidence="2" id="KW-1185">Reference proteome</keyword>
<proteinExistence type="predicted"/>
<reference evidence="1" key="1">
    <citation type="submission" date="2021-01" db="EMBL/GenBank/DDBJ databases">
        <authorList>
            <consortium name="Genoscope - CEA"/>
            <person name="William W."/>
        </authorList>
    </citation>
    <scope>NUCLEOTIDE SEQUENCE</scope>
</reference>
<dbReference type="OrthoDB" id="5981048at2759"/>
<accession>A0A8S1PFS8</accession>
<dbReference type="PANTHER" id="PTHR33706:SF1">
    <property type="entry name" value="TPR REPEAT PROTEIN"/>
    <property type="match status" value="1"/>
</dbReference>
<evidence type="ECO:0000313" key="1">
    <source>
        <dbReference type="EMBL" id="CAD8101956.1"/>
    </source>
</evidence>
<comment type="caution">
    <text evidence="1">The sequence shown here is derived from an EMBL/GenBank/DDBJ whole genome shotgun (WGS) entry which is preliminary data.</text>
</comment>
<evidence type="ECO:0000313" key="2">
    <source>
        <dbReference type="Proteomes" id="UP000692954"/>
    </source>
</evidence>
<protein>
    <submittedName>
        <fullName evidence="1">Uncharacterized protein</fullName>
    </submittedName>
</protein>
<dbReference type="EMBL" id="CAJJDN010000077">
    <property type="protein sequence ID" value="CAD8101956.1"/>
    <property type="molecule type" value="Genomic_DNA"/>
</dbReference>
<sequence length="641" mass="75724">MYSQASEASTQCQSLLLQIDMKLEQVFGDQKKSLKRIQDKIDDQLIIQLESFRSSYFAKLEEINSWINREIDKFLSSTTQLKEKIEEYEGFKEQGEQLTKTKFHIQYTKQKELYYIYNGEIISKFKQQDLNIKLQIIKNLEEVKYLRWVGELGKNFQKTGLWTANWKGEQIKELGGQYSQEGKKKGKWKETIKNYYDKAKVYEIGEYEDNQRKGIWKYVYEDKDIGGGQYDQKGVKQGKWIEILEGFWKNAQITYNGEYNMKGMKVGRWDIMYCQREKEGYKQIGGGSYEQEEGEKKIGRWVELWEGFYEKAQITYNGEYNMKGVKVGRWDIMYCQREKEGFKQIGGGSYGLEEGEKKIGRWVELWEGFYENAQVTYNGEYNMKGVKVGRWDILFEGQQIGGGLYDQEESQNKIGKWVELDEGFHHNPYGSSKQVTYNGEYNIKGIKIGRWNSVFMGEQIGGGSYDQDGGQKKIGRWVELWENFYWNAQATNKGEYSMNGRKVGRWDIYYCEYGKHEHKQIGGGSYDQDESQKKIGKWVELDEGFWYQKQVTHIGEYNKGMKVGRWDILFEGKKIGGGTYDQEESQKKIGKWVELDEKFEWKYKELTYNGEYNMKGMKIGIWVEMDIRKNEKRGEKKYDNS</sequence>
<name>A0A8S1PFS8_9CILI</name>
<dbReference type="AlphaFoldDB" id="A0A8S1PFS8"/>
<gene>
    <name evidence="1" type="ORF">PSON_ATCC_30995.1.T0770012</name>
</gene>
<organism evidence="1 2">
    <name type="scientific">Paramecium sonneborni</name>
    <dbReference type="NCBI Taxonomy" id="65129"/>
    <lineage>
        <taxon>Eukaryota</taxon>
        <taxon>Sar</taxon>
        <taxon>Alveolata</taxon>
        <taxon>Ciliophora</taxon>
        <taxon>Intramacronucleata</taxon>
        <taxon>Oligohymenophorea</taxon>
        <taxon>Peniculida</taxon>
        <taxon>Parameciidae</taxon>
        <taxon>Paramecium</taxon>
    </lineage>
</organism>
<dbReference type="PANTHER" id="PTHR33706">
    <property type="entry name" value="MORN VARIANT REPEAT PROTEIN"/>
    <property type="match status" value="1"/>
</dbReference>